<reference evidence="4 5" key="1">
    <citation type="submission" date="2019-02" db="EMBL/GenBank/DDBJ databases">
        <title>Deep-cultivation of Planctomycetes and their phenomic and genomic characterization uncovers novel biology.</title>
        <authorList>
            <person name="Wiegand S."/>
            <person name="Jogler M."/>
            <person name="Boedeker C."/>
            <person name="Pinto D."/>
            <person name="Vollmers J."/>
            <person name="Rivas-Marin E."/>
            <person name="Kohn T."/>
            <person name="Peeters S.H."/>
            <person name="Heuer A."/>
            <person name="Rast P."/>
            <person name="Oberbeckmann S."/>
            <person name="Bunk B."/>
            <person name="Jeske O."/>
            <person name="Meyerdierks A."/>
            <person name="Storesund J.E."/>
            <person name="Kallscheuer N."/>
            <person name="Luecker S."/>
            <person name="Lage O.M."/>
            <person name="Pohl T."/>
            <person name="Merkel B.J."/>
            <person name="Hornburger P."/>
            <person name="Mueller R.-W."/>
            <person name="Bruemmer F."/>
            <person name="Labrenz M."/>
            <person name="Spormann A.M."/>
            <person name="Op Den Camp H."/>
            <person name="Overmann J."/>
            <person name="Amann R."/>
            <person name="Jetten M.S.M."/>
            <person name="Mascher T."/>
            <person name="Medema M.H."/>
            <person name="Devos D.P."/>
            <person name="Kaster A.-K."/>
            <person name="Ovreas L."/>
            <person name="Rohde M."/>
            <person name="Galperin M.Y."/>
            <person name="Jogler C."/>
        </authorList>
    </citation>
    <scope>NUCLEOTIDE SEQUENCE [LARGE SCALE GENOMIC DNA]</scope>
    <source>
        <strain evidence="4 5">KOR34</strain>
    </source>
</reference>
<dbReference type="SUPFAM" id="SSF69318">
    <property type="entry name" value="Integrin alpha N-terminal domain"/>
    <property type="match status" value="3"/>
</dbReference>
<dbReference type="EMBL" id="SIHJ01000001">
    <property type="protein sequence ID" value="TWT36582.1"/>
    <property type="molecule type" value="Genomic_DNA"/>
</dbReference>
<sequence precursor="true">MNSVASFQACCRLVAVVVLLAGLTAASQEVSAAEAESDLLRATPLAPRSSGGGEKLYETVDPAAIGIDFFHKWSRRSGQLRNNTTGCGVAIGDYDGDGLADVFLPRSTDGGRLYRNLGGFRFEDATSKAGILAVGDLWTTGATFVDIDNDGDLDLYVCGFDCPNTLYINNGEGAFTEKAKEFGLAFSGSSAMAAFEDFDRDGDLDLYLLTNHIPPDNEIEYRVTYDRRGVPHVPDRFREYHDTIRFPDGGYGIIESGQYDRLYRNDGEKGFTDVSEEAGIEGNHKGLGVVWWDYDSDGWPDIYVANDFYGPDRLYRNNRDGTFTDTAAEVLPHTPWFSMGCDSGDLNNDGLFDLIGTDMASDTHLRAKQTMGDIQDDGWFLESPTPRQYMRNAVYLNAGCERMQEVAYLTGMASTNWTWSVRMDDLDQDGNVDVHFTNGMSRDWGNSDLKMSAMKMGPMNSDAYNDYWDRQDTLREKNLAFQNLGGLRFRRVEADWGLDQEGVSFGAAFGDLDNDGDLDLVINNFNEMVTVCRNDGRQGGALRVKLIGRTSNRSGVGAVVRIKCGDVEMSRRLSLARGFMSSSDPTIHFGVGQATLIDELSVEWPSGHRQQFHQIGANQLVSVTEPASPPAAEREAPQEKAMFSRSAAIGGLLHLESEFDDFSTQPLLPVGLSRLGPGLACGDVSGNGADDLFLGGCRNLAGSILLNEKNGKWGMHGSGLFPVWSDPEGAREGLNALFFDADGDGDVDLYIVSGSIEAEPGDASLADALYLNDGSGEFSPAPDGALPDLRDSSAAIATVDFDRDGDLDLFVGGRCVPGQHPTTPNSRLLRNDGGRFVDATSESAPQLLRSGLVTSALWTDVNSDGWIDLLVTHEWGPVKVYVNQKGALRDRTAESGIAESKGWWNGIAGRDIDGDGDIDYVVSNVGANTEYQPSPERPAFLFYGDFNADGSKLAVEGVHTRDGQLVPTRSKPVLERAIPFIEAAYPTFAEYAAAPLSEMLGDEELAGAIKVEANAMHSVVLRNDGLGRFSIEPLPVLAQIAPGMGVVLNDFNGDGYTDCFIAQNCFSPRREIGRWDGGLSLLLSGDRKGNFSSVSPAASGLVVPGDARAAVATDFSGDGWPDLVVSVNSGEGLAFENRPPEGGRLATVKLSGPRGNPTAIGAMVTLRRSDGWTQTAEVSAGGGYLSQQPAALHFGLGAKGRVEAIEVRWPDGELVKYRPHADELLFELKR</sequence>
<feature type="chain" id="PRO_5022691640" evidence="2">
    <location>
        <begin position="33"/>
        <end position="1230"/>
    </location>
</feature>
<dbReference type="OrthoDB" id="5287961at2"/>
<dbReference type="InterPro" id="IPR028994">
    <property type="entry name" value="Integrin_alpha_N"/>
</dbReference>
<keyword evidence="5" id="KW-1185">Reference proteome</keyword>
<evidence type="ECO:0000256" key="2">
    <source>
        <dbReference type="SAM" id="SignalP"/>
    </source>
</evidence>
<dbReference type="PANTHER" id="PTHR16026">
    <property type="entry name" value="CARTILAGE ACIDIC PROTEIN 1"/>
    <property type="match status" value="1"/>
</dbReference>
<dbReference type="InterPro" id="IPR027039">
    <property type="entry name" value="Crtac1"/>
</dbReference>
<evidence type="ECO:0000259" key="3">
    <source>
        <dbReference type="Pfam" id="PF07593"/>
    </source>
</evidence>
<dbReference type="Pfam" id="PF07593">
    <property type="entry name" value="UnbV_ASPIC"/>
    <property type="match status" value="2"/>
</dbReference>
<dbReference type="Proteomes" id="UP000316714">
    <property type="component" value="Unassembled WGS sequence"/>
</dbReference>
<name>A0A5C5VG22_9BACT</name>
<evidence type="ECO:0000313" key="4">
    <source>
        <dbReference type="EMBL" id="TWT36582.1"/>
    </source>
</evidence>
<feature type="domain" description="ASPIC/UnbV" evidence="3">
    <location>
        <begin position="555"/>
        <end position="621"/>
    </location>
</feature>
<feature type="signal peptide" evidence="2">
    <location>
        <begin position="1"/>
        <end position="32"/>
    </location>
</feature>
<evidence type="ECO:0000256" key="1">
    <source>
        <dbReference type="ARBA" id="ARBA00022729"/>
    </source>
</evidence>
<keyword evidence="1 2" id="KW-0732">Signal</keyword>
<protein>
    <submittedName>
        <fullName evidence="4">ASPIC and UnbV</fullName>
    </submittedName>
</protein>
<dbReference type="AlphaFoldDB" id="A0A5C5VG22"/>
<organism evidence="4 5">
    <name type="scientific">Posidoniimonas corsicana</name>
    <dbReference type="NCBI Taxonomy" id="1938618"/>
    <lineage>
        <taxon>Bacteria</taxon>
        <taxon>Pseudomonadati</taxon>
        <taxon>Planctomycetota</taxon>
        <taxon>Planctomycetia</taxon>
        <taxon>Pirellulales</taxon>
        <taxon>Lacipirellulaceae</taxon>
        <taxon>Posidoniimonas</taxon>
    </lineage>
</organism>
<evidence type="ECO:0000313" key="5">
    <source>
        <dbReference type="Proteomes" id="UP000316714"/>
    </source>
</evidence>
<feature type="domain" description="ASPIC/UnbV" evidence="3">
    <location>
        <begin position="1159"/>
        <end position="1213"/>
    </location>
</feature>
<comment type="caution">
    <text evidence="4">The sequence shown here is derived from an EMBL/GenBank/DDBJ whole genome shotgun (WGS) entry which is preliminary data.</text>
</comment>
<dbReference type="InterPro" id="IPR013517">
    <property type="entry name" value="FG-GAP"/>
</dbReference>
<accession>A0A5C5VG22</accession>
<dbReference type="Pfam" id="PF13517">
    <property type="entry name" value="FG-GAP_3"/>
    <property type="match status" value="4"/>
</dbReference>
<proteinExistence type="predicted"/>
<dbReference type="PANTHER" id="PTHR16026:SF0">
    <property type="entry name" value="CARTILAGE ACIDIC PROTEIN 1"/>
    <property type="match status" value="1"/>
</dbReference>
<dbReference type="Gene3D" id="2.130.10.130">
    <property type="entry name" value="Integrin alpha, N-terminal"/>
    <property type="match status" value="5"/>
</dbReference>
<dbReference type="InterPro" id="IPR011519">
    <property type="entry name" value="UnbV_ASPIC"/>
</dbReference>
<gene>
    <name evidence="4" type="ORF">KOR34_14880</name>
</gene>